<reference evidence="12 13" key="1">
    <citation type="submission" date="2017-05" db="EMBL/GenBank/DDBJ databases">
        <authorList>
            <person name="Varghese N."/>
            <person name="Submissions S."/>
        </authorList>
    </citation>
    <scope>NUCLEOTIDE SEQUENCE [LARGE SCALE GENOMIC DNA]</scope>
    <source>
        <strain evidence="12 13">DSM 29734</strain>
    </source>
</reference>
<sequence length="297" mass="30001">MTRLNRRRFLTIAAASAAVPAGMAVAATETASWSGIALGAPAQMKIAGMSASEAAPIFGAVEAELSRLEGIFSLYRDSALTTLNRDGVLSAPAPELLEVLSLSDAINKASSGAFDPSVQPLWLAKGGKGDVTGAQGLVGWQNVQFDTAAVKFDIDGMALTLNGIAQGYVTDRIVALMKDAGLTNVLMDMGEVAALGAKADGAGWKAGVATPEGDIVARVTLTDRALATSAPSGTVLSGTEGHIFLPNGAASVQALASVSAPKAVVADALSTALCLMDDAAGRAMVDQFAGARIEALA</sequence>
<evidence type="ECO:0000256" key="5">
    <source>
        <dbReference type="ARBA" id="ARBA00022679"/>
    </source>
</evidence>
<dbReference type="PANTHER" id="PTHR30040">
    <property type="entry name" value="THIAMINE BIOSYNTHESIS LIPOPROTEIN APBE"/>
    <property type="match status" value="1"/>
</dbReference>
<comment type="catalytic activity">
    <reaction evidence="10">
        <text>L-threonyl-[protein] + FAD = FMN-L-threonyl-[protein] + AMP + H(+)</text>
        <dbReference type="Rhea" id="RHEA:36847"/>
        <dbReference type="Rhea" id="RHEA-COMP:11060"/>
        <dbReference type="Rhea" id="RHEA-COMP:11061"/>
        <dbReference type="ChEBI" id="CHEBI:15378"/>
        <dbReference type="ChEBI" id="CHEBI:30013"/>
        <dbReference type="ChEBI" id="CHEBI:57692"/>
        <dbReference type="ChEBI" id="CHEBI:74257"/>
        <dbReference type="ChEBI" id="CHEBI:456215"/>
        <dbReference type="EC" id="2.7.1.180"/>
    </reaction>
</comment>
<keyword evidence="8" id="KW-0460">Magnesium</keyword>
<keyword evidence="12" id="KW-0449">Lipoprotein</keyword>
<keyword evidence="6" id="KW-0479">Metal-binding</keyword>
<evidence type="ECO:0000256" key="7">
    <source>
        <dbReference type="ARBA" id="ARBA00022827"/>
    </source>
</evidence>
<feature type="chain" id="PRO_5045384968" description="FAD:protein FMN transferase" evidence="11">
    <location>
        <begin position="27"/>
        <end position="297"/>
    </location>
</feature>
<evidence type="ECO:0000313" key="12">
    <source>
        <dbReference type="EMBL" id="SMP30904.1"/>
    </source>
</evidence>
<dbReference type="RefSeq" id="WP_283427274.1">
    <property type="nucleotide sequence ID" value="NZ_FXTY01000007.1"/>
</dbReference>
<evidence type="ECO:0000256" key="9">
    <source>
        <dbReference type="ARBA" id="ARBA00031306"/>
    </source>
</evidence>
<dbReference type="EMBL" id="FXTY01000007">
    <property type="protein sequence ID" value="SMP30904.1"/>
    <property type="molecule type" value="Genomic_DNA"/>
</dbReference>
<evidence type="ECO:0000256" key="8">
    <source>
        <dbReference type="ARBA" id="ARBA00022842"/>
    </source>
</evidence>
<comment type="cofactor">
    <cofactor evidence="1">
        <name>Mg(2+)</name>
        <dbReference type="ChEBI" id="CHEBI:18420"/>
    </cofactor>
</comment>
<proteinExistence type="predicted"/>
<evidence type="ECO:0000256" key="2">
    <source>
        <dbReference type="ARBA" id="ARBA00011955"/>
    </source>
</evidence>
<evidence type="ECO:0000256" key="1">
    <source>
        <dbReference type="ARBA" id="ARBA00001946"/>
    </source>
</evidence>
<dbReference type="Pfam" id="PF02424">
    <property type="entry name" value="ApbE"/>
    <property type="match status" value="1"/>
</dbReference>
<evidence type="ECO:0000256" key="4">
    <source>
        <dbReference type="ARBA" id="ARBA00022630"/>
    </source>
</evidence>
<dbReference type="Proteomes" id="UP001157961">
    <property type="component" value="Unassembled WGS sequence"/>
</dbReference>
<dbReference type="InterPro" id="IPR006311">
    <property type="entry name" value="TAT_signal"/>
</dbReference>
<dbReference type="PANTHER" id="PTHR30040:SF2">
    <property type="entry name" value="FAD:PROTEIN FMN TRANSFERASE"/>
    <property type="match status" value="1"/>
</dbReference>
<keyword evidence="13" id="KW-1185">Reference proteome</keyword>
<feature type="signal peptide" evidence="11">
    <location>
        <begin position="1"/>
        <end position="26"/>
    </location>
</feature>
<evidence type="ECO:0000256" key="10">
    <source>
        <dbReference type="ARBA" id="ARBA00048540"/>
    </source>
</evidence>
<keyword evidence="4" id="KW-0285">Flavoprotein</keyword>
<dbReference type="InterPro" id="IPR024932">
    <property type="entry name" value="ApbE"/>
</dbReference>
<protein>
    <recommendedName>
        <fullName evidence="3">FAD:protein FMN transferase</fullName>
        <ecNumber evidence="2">2.7.1.180</ecNumber>
    </recommendedName>
    <alternativeName>
        <fullName evidence="9">Flavin transferase</fullName>
    </alternativeName>
</protein>
<keyword evidence="11" id="KW-0732">Signal</keyword>
<name>A0ABY1PD74_9RHOB</name>
<evidence type="ECO:0000256" key="6">
    <source>
        <dbReference type="ARBA" id="ARBA00022723"/>
    </source>
</evidence>
<dbReference type="EC" id="2.7.1.180" evidence="2"/>
<evidence type="ECO:0000313" key="13">
    <source>
        <dbReference type="Proteomes" id="UP001157961"/>
    </source>
</evidence>
<keyword evidence="7" id="KW-0274">FAD</keyword>
<dbReference type="InterPro" id="IPR003374">
    <property type="entry name" value="ApbE-like_sf"/>
</dbReference>
<keyword evidence="5" id="KW-0808">Transferase</keyword>
<comment type="caution">
    <text evidence="12">The sequence shown here is derived from an EMBL/GenBank/DDBJ whole genome shotgun (WGS) entry which is preliminary data.</text>
</comment>
<dbReference type="Gene3D" id="3.10.520.10">
    <property type="entry name" value="ApbE-like domains"/>
    <property type="match status" value="1"/>
</dbReference>
<accession>A0ABY1PD74</accession>
<dbReference type="SUPFAM" id="SSF143631">
    <property type="entry name" value="ApbE-like"/>
    <property type="match status" value="1"/>
</dbReference>
<dbReference type="PROSITE" id="PS51318">
    <property type="entry name" value="TAT"/>
    <property type="match status" value="1"/>
</dbReference>
<evidence type="ECO:0000256" key="3">
    <source>
        <dbReference type="ARBA" id="ARBA00016337"/>
    </source>
</evidence>
<evidence type="ECO:0000256" key="11">
    <source>
        <dbReference type="SAM" id="SignalP"/>
    </source>
</evidence>
<organism evidence="12 13">
    <name type="scientific">Shimia sagamensis</name>
    <dbReference type="NCBI Taxonomy" id="1566352"/>
    <lineage>
        <taxon>Bacteria</taxon>
        <taxon>Pseudomonadati</taxon>
        <taxon>Pseudomonadota</taxon>
        <taxon>Alphaproteobacteria</taxon>
        <taxon>Rhodobacterales</taxon>
        <taxon>Roseobacteraceae</taxon>
    </lineage>
</organism>
<gene>
    <name evidence="12" type="ORF">SAMN06265373_107171</name>
</gene>